<evidence type="ECO:0000313" key="1">
    <source>
        <dbReference type="EMBL" id="MFC3809822.1"/>
    </source>
</evidence>
<gene>
    <name evidence="1" type="ORF">ACFOOI_04070</name>
</gene>
<accession>A0ABV7YSK6</accession>
<organism evidence="1 2">
    <name type="scientific">Lacihabitans lacunae</name>
    <dbReference type="NCBI Taxonomy" id="1028214"/>
    <lineage>
        <taxon>Bacteria</taxon>
        <taxon>Pseudomonadati</taxon>
        <taxon>Bacteroidota</taxon>
        <taxon>Cytophagia</taxon>
        <taxon>Cytophagales</taxon>
        <taxon>Leadbetterellaceae</taxon>
        <taxon>Lacihabitans</taxon>
    </lineage>
</organism>
<name>A0ABV7YSK6_9BACT</name>
<comment type="caution">
    <text evidence="1">The sequence shown here is derived from an EMBL/GenBank/DDBJ whole genome shotgun (WGS) entry which is preliminary data.</text>
</comment>
<dbReference type="EMBL" id="JBHRYQ010000001">
    <property type="protein sequence ID" value="MFC3809822.1"/>
    <property type="molecule type" value="Genomic_DNA"/>
</dbReference>
<dbReference type="Proteomes" id="UP001595616">
    <property type="component" value="Unassembled WGS sequence"/>
</dbReference>
<keyword evidence="2" id="KW-1185">Reference proteome</keyword>
<sequence>MKTKTLLIVAFIFAISIPIACVEPINLKISTNVSILSIDGTIDDSDREQYISIKKSLPSSGNVTYAPEKLAKVSIKENGNKVYDCVEKAPGLYYLPIGFKTIVGNTYVLNITLSDGKTYKSEEEKMRSTPEISLLSVKFEPEGITRGNTKLPAHAIYLDSKDSPETGDYYLWSWKLFEKQNYCKTCEGSYYVTYPAPQGKCIETAALREAETIYDYACDGNCWDIFKSQDINIMSDVYSNGNEIKNRLIGKIPYFQTNGFLIEVTQQNVSPSAFRYLKILASQSQTNGTLADAPPAALIGNITNINDKYESVGGYFRVGNAKTKRLWVNRTDAIGFTPLGFYGGRLVNPEPAGDDPNRPPRAICVKSETRTPVMPEGWRF</sequence>
<protein>
    <submittedName>
        <fullName evidence="1">DUF4249 domain-containing protein</fullName>
    </submittedName>
</protein>
<dbReference type="RefSeq" id="WP_379835370.1">
    <property type="nucleotide sequence ID" value="NZ_JBHRYQ010000001.1"/>
</dbReference>
<dbReference type="InterPro" id="IPR025345">
    <property type="entry name" value="DUF4249"/>
</dbReference>
<dbReference type="Pfam" id="PF14054">
    <property type="entry name" value="DUF4249"/>
    <property type="match status" value="1"/>
</dbReference>
<evidence type="ECO:0000313" key="2">
    <source>
        <dbReference type="Proteomes" id="UP001595616"/>
    </source>
</evidence>
<reference evidence="2" key="1">
    <citation type="journal article" date="2019" name="Int. J. Syst. Evol. Microbiol.">
        <title>The Global Catalogue of Microorganisms (GCM) 10K type strain sequencing project: providing services to taxonomists for standard genome sequencing and annotation.</title>
        <authorList>
            <consortium name="The Broad Institute Genomics Platform"/>
            <consortium name="The Broad Institute Genome Sequencing Center for Infectious Disease"/>
            <person name="Wu L."/>
            <person name="Ma J."/>
        </authorList>
    </citation>
    <scope>NUCLEOTIDE SEQUENCE [LARGE SCALE GENOMIC DNA]</scope>
    <source>
        <strain evidence="2">CECT 7956</strain>
    </source>
</reference>
<proteinExistence type="predicted"/>